<evidence type="ECO:0000256" key="1">
    <source>
        <dbReference type="SAM" id="Phobius"/>
    </source>
</evidence>
<feature type="transmembrane region" description="Helical" evidence="1">
    <location>
        <begin position="24"/>
        <end position="44"/>
    </location>
</feature>
<accession>A0A6B0URN5</accession>
<keyword evidence="1" id="KW-1133">Transmembrane helix</keyword>
<protein>
    <submittedName>
        <fullName evidence="2">Putative retinal-specific rim abc transporter</fullName>
    </submittedName>
</protein>
<dbReference type="EMBL" id="GIFC01010259">
    <property type="protein sequence ID" value="MXU92342.1"/>
    <property type="molecule type" value="Transcribed_RNA"/>
</dbReference>
<reference evidence="2" key="1">
    <citation type="submission" date="2019-12" db="EMBL/GenBank/DDBJ databases">
        <title>An insight into the sialome of adult female Ixodes ricinus ticks feeding for 6 days.</title>
        <authorList>
            <person name="Perner J."/>
            <person name="Ribeiro J.M.C."/>
        </authorList>
    </citation>
    <scope>NUCLEOTIDE SEQUENCE</scope>
    <source>
        <strain evidence="2">Semi-engorged</strain>
        <tissue evidence="2">Salivary glands</tissue>
    </source>
</reference>
<keyword evidence="1" id="KW-0472">Membrane</keyword>
<evidence type="ECO:0000313" key="2">
    <source>
        <dbReference type="EMBL" id="MXU92342.1"/>
    </source>
</evidence>
<organism evidence="2">
    <name type="scientific">Ixodes ricinus</name>
    <name type="common">Common tick</name>
    <name type="synonym">Acarus ricinus</name>
    <dbReference type="NCBI Taxonomy" id="34613"/>
    <lineage>
        <taxon>Eukaryota</taxon>
        <taxon>Metazoa</taxon>
        <taxon>Ecdysozoa</taxon>
        <taxon>Arthropoda</taxon>
        <taxon>Chelicerata</taxon>
        <taxon>Arachnida</taxon>
        <taxon>Acari</taxon>
        <taxon>Parasitiformes</taxon>
        <taxon>Ixodida</taxon>
        <taxon>Ixodoidea</taxon>
        <taxon>Ixodidae</taxon>
        <taxon>Ixodinae</taxon>
        <taxon>Ixodes</taxon>
    </lineage>
</organism>
<keyword evidence="1" id="KW-0812">Transmembrane</keyword>
<proteinExistence type="predicted"/>
<sequence>MAFFRQLRVILWKNIVVYSFKRHYFLTFFTMFIPLVLSAVLVYLRSLGLSDSTQPIVRMNATVYPEFAPSISKSSFPKFVVYAPDTTYVNDIMNAIFNGEWKKSSVSFIRVFLSIVPITSMATPDTLRCLCA</sequence>
<name>A0A6B0URN5_IXORI</name>
<dbReference type="AlphaFoldDB" id="A0A6B0URN5"/>